<feature type="compositionally biased region" description="Basic residues" evidence="1">
    <location>
        <begin position="1"/>
        <end position="11"/>
    </location>
</feature>
<dbReference type="InterPro" id="IPR029069">
    <property type="entry name" value="HotDog_dom_sf"/>
</dbReference>
<dbReference type="GO" id="GO:0019171">
    <property type="term" value="F:(3R)-hydroxyacyl-[acyl-carrier-protein] dehydratase activity"/>
    <property type="evidence" value="ECO:0007669"/>
    <property type="project" value="TreeGrafter"/>
</dbReference>
<protein>
    <submittedName>
        <fullName evidence="2">Uncharacterized protein</fullName>
    </submittedName>
</protein>
<keyword evidence="3" id="KW-1185">Reference proteome</keyword>
<sequence>MRGFNHSKRAAKQLLFQTTRRSSTTPEPQIRTAAEAASHMMEHFGQKVTKRSQHIDSNQLQKLAVTLGRPVLDGHDMRRMSAPAGTPVPPAHHLVYFTPFDVEADLGADGSDRTFNAPAPFTRRMWAGGHIKFDRGNPLRVGDEAEEHTKLLSAVAKTSRSAGEMVLVEVEKKLYGSRGLALADKRSWVFRPVIQGQSEIRGGVAHRSVDGNILAPSSVSDVILDDHAFPVRKLSWSPVGLFRFSALTFNGHKIHYNEDWTRVAEGHPGVVVHGPLNVINLLDYWRDIHGQGTGPDEIIYRAMSPVYAGEEYQLRTLSVQSINRDLVFEVVAERDGVVIMKATIIRKA</sequence>
<dbReference type="AlphaFoldDB" id="A0A2T4BPG3"/>
<proteinExistence type="predicted"/>
<evidence type="ECO:0000256" key="1">
    <source>
        <dbReference type="SAM" id="MobiDB-lite"/>
    </source>
</evidence>
<feature type="region of interest" description="Disordered" evidence="1">
    <location>
        <begin position="1"/>
        <end position="28"/>
    </location>
</feature>
<dbReference type="STRING" id="983965.A0A2T4BPG3"/>
<dbReference type="PANTHER" id="PTHR28152">
    <property type="entry name" value="HYDROXYACYL-THIOESTER DEHYDRATASE TYPE 2, MITOCHONDRIAL"/>
    <property type="match status" value="1"/>
</dbReference>
<dbReference type="FunFam" id="3.10.129.10:FF:000103">
    <property type="entry name" value="WGS project CABT00000000 data, contig 2.1"/>
    <property type="match status" value="1"/>
</dbReference>
<feature type="compositionally biased region" description="Polar residues" evidence="1">
    <location>
        <begin position="15"/>
        <end position="27"/>
    </location>
</feature>
<dbReference type="Proteomes" id="UP000240760">
    <property type="component" value="Unassembled WGS sequence"/>
</dbReference>
<dbReference type="SUPFAM" id="SSF54637">
    <property type="entry name" value="Thioesterase/thiol ester dehydrase-isomerase"/>
    <property type="match status" value="1"/>
</dbReference>
<name>A0A2T4BPG3_TRILO</name>
<dbReference type="PANTHER" id="PTHR28152:SF2">
    <property type="entry name" value="N-TERMINAL OF MAOC-LIKE DEHYDRATASE DOMAIN-CONTAINING PROTEIN"/>
    <property type="match status" value="1"/>
</dbReference>
<dbReference type="InterPro" id="IPR052741">
    <property type="entry name" value="Mitochondrial_HTD2"/>
</dbReference>
<dbReference type="EMBL" id="KZ679152">
    <property type="protein sequence ID" value="PTB71139.1"/>
    <property type="molecule type" value="Genomic_DNA"/>
</dbReference>
<gene>
    <name evidence="2" type="ORF">M440DRAFT_62797</name>
</gene>
<accession>A0A2T4BPG3</accession>
<reference evidence="2 3" key="1">
    <citation type="submission" date="2016-07" db="EMBL/GenBank/DDBJ databases">
        <title>Multiple horizontal gene transfer events from other fungi enriched the ability of initially mycotrophic Trichoderma (Ascomycota) to feed on dead plant biomass.</title>
        <authorList>
            <consortium name="DOE Joint Genome Institute"/>
            <person name="Aerts A."/>
            <person name="Atanasova L."/>
            <person name="Chenthamara K."/>
            <person name="Zhang J."/>
            <person name="Grujic M."/>
            <person name="Henrissat B."/>
            <person name="Kuo A."/>
            <person name="Salamov A."/>
            <person name="Lipzen A."/>
            <person name="Labutti K."/>
            <person name="Barry K."/>
            <person name="Miao Y."/>
            <person name="Rahimi M.J."/>
            <person name="Shen Q."/>
            <person name="Grigoriev I.V."/>
            <person name="Kubicek C.P."/>
            <person name="Druzhinina I.S."/>
        </authorList>
    </citation>
    <scope>NUCLEOTIDE SEQUENCE [LARGE SCALE GENOMIC DNA]</scope>
    <source>
        <strain evidence="2 3">ATCC 18648</strain>
    </source>
</reference>
<dbReference type="GO" id="GO:0005739">
    <property type="term" value="C:mitochondrion"/>
    <property type="evidence" value="ECO:0007669"/>
    <property type="project" value="TreeGrafter"/>
</dbReference>
<evidence type="ECO:0000313" key="2">
    <source>
        <dbReference type="EMBL" id="PTB71139.1"/>
    </source>
</evidence>
<evidence type="ECO:0000313" key="3">
    <source>
        <dbReference type="Proteomes" id="UP000240760"/>
    </source>
</evidence>
<organism evidence="2 3">
    <name type="scientific">Trichoderma longibrachiatum ATCC 18648</name>
    <dbReference type="NCBI Taxonomy" id="983965"/>
    <lineage>
        <taxon>Eukaryota</taxon>
        <taxon>Fungi</taxon>
        <taxon>Dikarya</taxon>
        <taxon>Ascomycota</taxon>
        <taxon>Pezizomycotina</taxon>
        <taxon>Sordariomycetes</taxon>
        <taxon>Hypocreomycetidae</taxon>
        <taxon>Hypocreales</taxon>
        <taxon>Hypocreaceae</taxon>
        <taxon>Trichoderma</taxon>
    </lineage>
</organism>
<dbReference type="OrthoDB" id="3257538at2759"/>
<dbReference type="Gene3D" id="3.10.129.10">
    <property type="entry name" value="Hotdog Thioesterase"/>
    <property type="match status" value="1"/>
</dbReference>